<evidence type="ECO:0000256" key="11">
    <source>
        <dbReference type="ARBA" id="ARBA00023157"/>
    </source>
</evidence>
<comment type="caution">
    <text evidence="15">The sequence shown here is derived from an EMBL/GenBank/DDBJ whole genome shotgun (WGS) entry which is preliminary data.</text>
</comment>
<dbReference type="Proteomes" id="UP001159427">
    <property type="component" value="Unassembled WGS sequence"/>
</dbReference>
<dbReference type="PROSITE" id="PS50267">
    <property type="entry name" value="NA_NEUROTRAN_SYMP_3"/>
    <property type="match status" value="1"/>
</dbReference>
<feature type="transmembrane region" description="Helical" evidence="14">
    <location>
        <begin position="419"/>
        <end position="444"/>
    </location>
</feature>
<keyword evidence="8 14" id="KW-1133">Transmembrane helix</keyword>
<dbReference type="InterPro" id="IPR000175">
    <property type="entry name" value="Na/ntran_symport"/>
</dbReference>
<evidence type="ECO:0000256" key="13">
    <source>
        <dbReference type="RuleBase" id="RU003732"/>
    </source>
</evidence>
<dbReference type="InterPro" id="IPR037272">
    <property type="entry name" value="SNS_sf"/>
</dbReference>
<feature type="transmembrane region" description="Helical" evidence="14">
    <location>
        <begin position="117"/>
        <end position="137"/>
    </location>
</feature>
<dbReference type="PROSITE" id="PS00610">
    <property type="entry name" value="NA_NEUROTRAN_SYMP_1"/>
    <property type="match status" value="1"/>
</dbReference>
<feature type="transmembrane region" description="Helical" evidence="14">
    <location>
        <begin position="363"/>
        <end position="387"/>
    </location>
</feature>
<keyword evidence="6" id="KW-0532">Neurotransmitter transport</keyword>
<evidence type="ECO:0000256" key="3">
    <source>
        <dbReference type="ARBA" id="ARBA00022475"/>
    </source>
</evidence>
<proteinExistence type="inferred from homology"/>
<evidence type="ECO:0000313" key="16">
    <source>
        <dbReference type="Proteomes" id="UP001159427"/>
    </source>
</evidence>
<evidence type="ECO:0000256" key="12">
    <source>
        <dbReference type="ARBA" id="ARBA00023180"/>
    </source>
</evidence>
<feature type="transmembrane region" description="Helical" evidence="14">
    <location>
        <begin position="47"/>
        <end position="64"/>
    </location>
</feature>
<dbReference type="PANTHER" id="PTHR11616">
    <property type="entry name" value="SODIUM/CHLORIDE DEPENDENT TRANSPORTER"/>
    <property type="match status" value="1"/>
</dbReference>
<feature type="transmembrane region" description="Helical" evidence="14">
    <location>
        <begin position="533"/>
        <end position="553"/>
    </location>
</feature>
<dbReference type="PANTHER" id="PTHR11616:SF320">
    <property type="entry name" value="SODIUM-DEPENDENT NORADRENALINE TRANSPORTER"/>
    <property type="match status" value="1"/>
</dbReference>
<evidence type="ECO:0000256" key="6">
    <source>
        <dbReference type="ARBA" id="ARBA00022775"/>
    </source>
</evidence>
<protein>
    <recommendedName>
        <fullName evidence="13">Transporter</fullName>
    </recommendedName>
</protein>
<evidence type="ECO:0000256" key="10">
    <source>
        <dbReference type="ARBA" id="ARBA00023136"/>
    </source>
</evidence>
<keyword evidence="7 13" id="KW-0769">Symport</keyword>
<feature type="transmembrane region" description="Helical" evidence="14">
    <location>
        <begin position="207"/>
        <end position="226"/>
    </location>
</feature>
<keyword evidence="4 13" id="KW-0812">Transmembrane</keyword>
<evidence type="ECO:0000256" key="1">
    <source>
        <dbReference type="ARBA" id="ARBA00004651"/>
    </source>
</evidence>
<keyword evidence="9" id="KW-0915">Sodium</keyword>
<sequence>MYLFPDMNTLDSGSVTFTLERKPEHHEEKPVFVVVDKEGRDRWSRKIEFLFACIGFCVGYGNMWRFPYMCFKNGGGAFLIPYLLFLAFGGVPIFFLEQCVGQFTQSEPVHAWNKLCPLLRGIGFASIAVSFLVSVYYNVIMAWSLFYFYQAFKKDIPWVGCHHPWNTPDCYVYNASNPNASGSSPSREFLVKETLKISSGIDEPGSLNVPITISVLVAWILVYFCIWKGVRTTGKVVYVTATAPYVILVILFFRGVTLPGAKDGLVFYLVPSWGRLADPKVWIDAAAQVLYSLAMGMGVNLTFASYNNKNNNILKDSLIISITNCATSVFAGFAIFSILGFIAGQQGKSVADVASQGPGLAFIAYPAALAELPVPQAWAVLFFFMLIMLGLDSQFGQVEIVAACIIEHYPRKLSRYRELVVLVICVILFLLGLSCVTEGGIYVFNLFDSFSAGLSLLFIVFLELIVVAWIYGAERFARDVEDMIGHPISKWWLICWKYVSPLMVLGILLFSLIKSSRIKYEDYVYPPWGEAVGWIIAATSMLFVPILIVKTIVDIYCFEKGSGSSAQVGVYSHLATKPSRHQREVGSQPTKMK</sequence>
<evidence type="ECO:0000256" key="7">
    <source>
        <dbReference type="ARBA" id="ARBA00022847"/>
    </source>
</evidence>
<evidence type="ECO:0000256" key="5">
    <source>
        <dbReference type="ARBA" id="ARBA00022723"/>
    </source>
</evidence>
<dbReference type="NCBIfam" id="NF037979">
    <property type="entry name" value="Na_transp"/>
    <property type="match status" value="1"/>
</dbReference>
<feature type="transmembrane region" description="Helical" evidence="14">
    <location>
        <begin position="281"/>
        <end position="306"/>
    </location>
</feature>
<evidence type="ECO:0000256" key="2">
    <source>
        <dbReference type="ARBA" id="ARBA00022448"/>
    </source>
</evidence>
<keyword evidence="11" id="KW-1015">Disulfide bond</keyword>
<reference evidence="15 16" key="1">
    <citation type="submission" date="2022-05" db="EMBL/GenBank/DDBJ databases">
        <authorList>
            <consortium name="Genoscope - CEA"/>
            <person name="William W."/>
        </authorList>
    </citation>
    <scope>NUCLEOTIDE SEQUENCE [LARGE SCALE GENOMIC DNA]</scope>
</reference>
<feature type="transmembrane region" description="Helical" evidence="14">
    <location>
        <begin position="238"/>
        <end position="261"/>
    </location>
</feature>
<feature type="transmembrane region" description="Helical" evidence="14">
    <location>
        <begin position="450"/>
        <end position="471"/>
    </location>
</feature>
<name>A0ABN8LPD7_9CNID</name>
<evidence type="ECO:0000256" key="4">
    <source>
        <dbReference type="ARBA" id="ARBA00022692"/>
    </source>
</evidence>
<comment type="subcellular location">
    <subcellularLocation>
        <location evidence="1">Cell membrane</location>
        <topology evidence="1">Multi-pass membrane protein</topology>
    </subcellularLocation>
</comment>
<evidence type="ECO:0000256" key="8">
    <source>
        <dbReference type="ARBA" id="ARBA00022989"/>
    </source>
</evidence>
<dbReference type="EMBL" id="CALNXI010000062">
    <property type="protein sequence ID" value="CAH3017409.1"/>
    <property type="molecule type" value="Genomic_DNA"/>
</dbReference>
<comment type="similarity">
    <text evidence="13">Belongs to the sodium:neurotransmitter symporter (SNF) (TC 2.A.22) family.</text>
</comment>
<feature type="transmembrane region" description="Helical" evidence="14">
    <location>
        <begin position="491"/>
        <end position="513"/>
    </location>
</feature>
<keyword evidence="10 14" id="KW-0472">Membrane</keyword>
<keyword evidence="16" id="KW-1185">Reference proteome</keyword>
<feature type="transmembrane region" description="Helical" evidence="14">
    <location>
        <begin position="76"/>
        <end position="96"/>
    </location>
</feature>
<evidence type="ECO:0000313" key="15">
    <source>
        <dbReference type="EMBL" id="CAH3017409.1"/>
    </source>
</evidence>
<keyword evidence="2 13" id="KW-0813">Transport</keyword>
<feature type="transmembrane region" description="Helical" evidence="14">
    <location>
        <begin position="318"/>
        <end position="343"/>
    </location>
</feature>
<organism evidence="15 16">
    <name type="scientific">Porites evermanni</name>
    <dbReference type="NCBI Taxonomy" id="104178"/>
    <lineage>
        <taxon>Eukaryota</taxon>
        <taxon>Metazoa</taxon>
        <taxon>Cnidaria</taxon>
        <taxon>Anthozoa</taxon>
        <taxon>Hexacorallia</taxon>
        <taxon>Scleractinia</taxon>
        <taxon>Fungiina</taxon>
        <taxon>Poritidae</taxon>
        <taxon>Porites</taxon>
    </lineage>
</organism>
<gene>
    <name evidence="15" type="ORF">PEVE_00037616</name>
</gene>
<keyword evidence="12" id="KW-0325">Glycoprotein</keyword>
<dbReference type="PRINTS" id="PR00176">
    <property type="entry name" value="NANEUSMPORT"/>
</dbReference>
<keyword evidence="3" id="KW-1003">Cell membrane</keyword>
<accession>A0ABN8LPD7</accession>
<evidence type="ECO:0000256" key="9">
    <source>
        <dbReference type="ARBA" id="ARBA00023053"/>
    </source>
</evidence>
<keyword evidence="5" id="KW-0479">Metal-binding</keyword>
<dbReference type="Pfam" id="PF00209">
    <property type="entry name" value="SNF"/>
    <property type="match status" value="1"/>
</dbReference>
<dbReference type="SUPFAM" id="SSF161070">
    <property type="entry name" value="SNF-like"/>
    <property type="match status" value="1"/>
</dbReference>
<evidence type="ECO:0000256" key="14">
    <source>
        <dbReference type="SAM" id="Phobius"/>
    </source>
</evidence>